<evidence type="ECO:0000313" key="1">
    <source>
        <dbReference type="EMBL" id="SVE14428.1"/>
    </source>
</evidence>
<dbReference type="EMBL" id="UINC01197115">
    <property type="protein sequence ID" value="SVE14428.1"/>
    <property type="molecule type" value="Genomic_DNA"/>
</dbReference>
<name>A0A383B4Z2_9ZZZZ</name>
<sequence>MDSTPTYGGIVLGGIAKLLTLEEIEGLYFRAATTPPTESFFRRIHAAARRTMLKMYLDNPSPWRLPGLFVSLVTRRLLDGEPPAKILPSESPIGRPSKKAEITARRRMVDELRLTGHSLEGAAEIVAERFGVSPETIKRRHYHRDAR</sequence>
<protein>
    <submittedName>
        <fullName evidence="1">Uncharacterized protein</fullName>
    </submittedName>
</protein>
<gene>
    <name evidence="1" type="ORF">METZ01_LOCUS467282</name>
</gene>
<reference evidence="1" key="1">
    <citation type="submission" date="2018-05" db="EMBL/GenBank/DDBJ databases">
        <authorList>
            <person name="Lanie J.A."/>
            <person name="Ng W.-L."/>
            <person name="Kazmierczak K.M."/>
            <person name="Andrzejewski T.M."/>
            <person name="Davidsen T.M."/>
            <person name="Wayne K.J."/>
            <person name="Tettelin H."/>
            <person name="Glass J.I."/>
            <person name="Rusch D."/>
            <person name="Podicherti R."/>
            <person name="Tsui H.-C.T."/>
            <person name="Winkler M.E."/>
        </authorList>
    </citation>
    <scope>NUCLEOTIDE SEQUENCE</scope>
</reference>
<dbReference type="AlphaFoldDB" id="A0A383B4Z2"/>
<accession>A0A383B4Z2</accession>
<organism evidence="1">
    <name type="scientific">marine metagenome</name>
    <dbReference type="NCBI Taxonomy" id="408172"/>
    <lineage>
        <taxon>unclassified sequences</taxon>
        <taxon>metagenomes</taxon>
        <taxon>ecological metagenomes</taxon>
    </lineage>
</organism>
<proteinExistence type="predicted"/>